<accession>A0A7G9FYK3</accession>
<proteinExistence type="predicted"/>
<dbReference type="KEGG" id="ssun:H9Q77_05960"/>
<dbReference type="PROSITE" id="PS51257">
    <property type="entry name" value="PROKAR_LIPOPROTEIN"/>
    <property type="match status" value="1"/>
</dbReference>
<evidence type="ECO:0000313" key="3">
    <source>
        <dbReference type="Proteomes" id="UP000515981"/>
    </source>
</evidence>
<dbReference type="Gene3D" id="2.60.120.260">
    <property type="entry name" value="Galactose-binding domain-like"/>
    <property type="match status" value="1"/>
</dbReference>
<name>A0A7G9FYK3_9FIRM</name>
<keyword evidence="3" id="KW-1185">Reference proteome</keyword>
<organism evidence="2 3">
    <name type="scientific">Simiaoa sunii</name>
    <dbReference type="NCBI Taxonomy" id="2763672"/>
    <lineage>
        <taxon>Bacteria</taxon>
        <taxon>Bacillati</taxon>
        <taxon>Bacillota</taxon>
        <taxon>Clostridia</taxon>
        <taxon>Lachnospirales</taxon>
        <taxon>Lachnospiraceae</taxon>
        <taxon>Simiaoa</taxon>
    </lineage>
</organism>
<reference evidence="2 3" key="1">
    <citation type="submission" date="2020-08" db="EMBL/GenBank/DDBJ databases">
        <authorList>
            <person name="Liu C."/>
            <person name="Sun Q."/>
        </authorList>
    </citation>
    <scope>NUCLEOTIDE SEQUENCE [LARGE SCALE GENOMIC DNA]</scope>
    <source>
        <strain evidence="2 3">NSJ-8</strain>
    </source>
</reference>
<feature type="signal peptide" evidence="1">
    <location>
        <begin position="1"/>
        <end position="19"/>
    </location>
</feature>
<dbReference type="Proteomes" id="UP000515981">
    <property type="component" value="Chromosome"/>
</dbReference>
<feature type="chain" id="PRO_5039561968" evidence="1">
    <location>
        <begin position="20"/>
        <end position="187"/>
    </location>
</feature>
<dbReference type="AlphaFoldDB" id="A0A7G9FYK3"/>
<sequence>MRKKFLGILLAAGVIAAMTGCGSTNNVDGEKATADENGNYLINGSFEEADFTGWTVNNVNDSTEELDIYDRDTDCFEGVQSLHFYSGSSNVDFSAEQTVNGLEEGTYKLTAHIQGDAAGDKNATVYFYAVVNGEEIKVDGELNGYVNWYTAEIPDLKPADGEITVGVRVTTAPGGWGTIDDLTLVKE</sequence>
<dbReference type="EMBL" id="CP060633">
    <property type="protein sequence ID" value="QNM03635.1"/>
    <property type="molecule type" value="Genomic_DNA"/>
</dbReference>
<evidence type="ECO:0000256" key="1">
    <source>
        <dbReference type="SAM" id="SignalP"/>
    </source>
</evidence>
<protein>
    <submittedName>
        <fullName evidence="2">Uncharacterized protein</fullName>
    </submittedName>
</protein>
<gene>
    <name evidence="2" type="ORF">H9Q77_05960</name>
</gene>
<dbReference type="RefSeq" id="WP_022153476.1">
    <property type="nucleotide sequence ID" value="NZ_CP060633.1"/>
</dbReference>
<keyword evidence="1" id="KW-0732">Signal</keyword>
<evidence type="ECO:0000313" key="2">
    <source>
        <dbReference type="EMBL" id="QNM03635.1"/>
    </source>
</evidence>